<evidence type="ECO:0000313" key="3">
    <source>
        <dbReference type="Proteomes" id="UP000003179"/>
    </source>
</evidence>
<dbReference type="EMBL" id="ADZU01000002">
    <property type="protein sequence ID" value="EFS93753.1"/>
    <property type="molecule type" value="Genomic_DNA"/>
</dbReference>
<dbReference type="Proteomes" id="UP000003179">
    <property type="component" value="Unassembled WGS sequence"/>
</dbReference>
<feature type="region of interest" description="Disordered" evidence="1">
    <location>
        <begin position="1"/>
        <end position="43"/>
    </location>
</feature>
<evidence type="ECO:0000313" key="2">
    <source>
        <dbReference type="EMBL" id="EFS93753.1"/>
    </source>
</evidence>
<proteinExistence type="predicted"/>
<sequence length="43" mass="5097">MKRQLPQELHPSQEPTRSASRPHTPYQRTLRDQLQTRPDQDTA</sequence>
<evidence type="ECO:0000256" key="1">
    <source>
        <dbReference type="SAM" id="MobiDB-lite"/>
    </source>
</evidence>
<reference evidence="2" key="1">
    <citation type="submission" date="2010-08" db="EMBL/GenBank/DDBJ databases">
        <authorList>
            <person name="Weinstock G."/>
            <person name="Sodergren E."/>
            <person name="Clifton S."/>
            <person name="Fulton L."/>
            <person name="Fulton B."/>
            <person name="Courtney L."/>
            <person name="Fronick C."/>
            <person name="Harrison M."/>
            <person name="Strong C."/>
            <person name="Farmer C."/>
            <person name="Delahaunty K."/>
            <person name="Markovic C."/>
            <person name="Hall O."/>
            <person name="Minx P."/>
            <person name="Tomlinson C."/>
            <person name="Mitreva M."/>
            <person name="Hou S."/>
            <person name="Chen J."/>
            <person name="Wollam A."/>
            <person name="Pepin K.H."/>
            <person name="Johnson M."/>
            <person name="Bhonagiri V."/>
            <person name="Zhang X."/>
            <person name="Suruliraj S."/>
            <person name="Warren W."/>
            <person name="Chinwalla A."/>
            <person name="Mardis E.R."/>
            <person name="Wilson R.K."/>
        </authorList>
    </citation>
    <scope>NUCLEOTIDE SEQUENCE [LARGE SCALE GENOMIC DNA]</scope>
    <source>
        <strain evidence="2">HL044PA1</strain>
    </source>
</reference>
<accession>A0ABP2K9Y1</accession>
<name>A0ABP2K9Y1_9ACTN</name>
<organism evidence="2 3">
    <name type="scientific">Cutibacterium modestum HL044PA1</name>
    <dbReference type="NCBI Taxonomy" id="765109"/>
    <lineage>
        <taxon>Bacteria</taxon>
        <taxon>Bacillati</taxon>
        <taxon>Actinomycetota</taxon>
        <taxon>Actinomycetes</taxon>
        <taxon>Propionibacteriales</taxon>
        <taxon>Propionibacteriaceae</taxon>
        <taxon>Cutibacterium</taxon>
        <taxon>Cutibacterium modestum</taxon>
    </lineage>
</organism>
<comment type="caution">
    <text evidence="2">The sequence shown here is derived from an EMBL/GenBank/DDBJ whole genome shotgun (WGS) entry which is preliminary data.</text>
</comment>
<gene>
    <name evidence="2" type="ORF">HMPREF9607_00012</name>
</gene>
<keyword evidence="3" id="KW-1185">Reference proteome</keyword>
<protein>
    <submittedName>
        <fullName evidence="2">Uncharacterized protein</fullName>
    </submittedName>
</protein>